<dbReference type="InterPro" id="IPR043504">
    <property type="entry name" value="Peptidase_S1_PA_chymotrypsin"/>
</dbReference>
<organism evidence="1">
    <name type="scientific">marine metagenome</name>
    <dbReference type="NCBI Taxonomy" id="408172"/>
    <lineage>
        <taxon>unclassified sequences</taxon>
        <taxon>metagenomes</taxon>
        <taxon>ecological metagenomes</taxon>
    </lineage>
</organism>
<dbReference type="EMBL" id="UINC01226244">
    <property type="protein sequence ID" value="SVE56649.1"/>
    <property type="molecule type" value="Genomic_DNA"/>
</dbReference>
<dbReference type="AlphaFoldDB" id="A0A383EJ25"/>
<sequence>MRLRIIAILPLFLEAVAPWMPAAPAKDSPRITDTVRVVQETEPGVAAVFSQMEGSLSMGSGSVIHPEGYILTNEHVIAN</sequence>
<reference evidence="1" key="1">
    <citation type="submission" date="2018-05" db="EMBL/GenBank/DDBJ databases">
        <authorList>
            <person name="Lanie J.A."/>
            <person name="Ng W.-L."/>
            <person name="Kazmierczak K.M."/>
            <person name="Andrzejewski T.M."/>
            <person name="Davidsen T.M."/>
            <person name="Wayne K.J."/>
            <person name="Tettelin H."/>
            <person name="Glass J.I."/>
            <person name="Rusch D."/>
            <person name="Podicherti R."/>
            <person name="Tsui H.-C.T."/>
            <person name="Winkler M.E."/>
        </authorList>
    </citation>
    <scope>NUCLEOTIDE SEQUENCE</scope>
</reference>
<accession>A0A383EJ25</accession>
<name>A0A383EJ25_9ZZZZ</name>
<evidence type="ECO:0000313" key="1">
    <source>
        <dbReference type="EMBL" id="SVE56649.1"/>
    </source>
</evidence>
<dbReference type="InterPro" id="IPR009003">
    <property type="entry name" value="Peptidase_S1_PA"/>
</dbReference>
<dbReference type="Gene3D" id="2.40.10.10">
    <property type="entry name" value="Trypsin-like serine proteases"/>
    <property type="match status" value="1"/>
</dbReference>
<protein>
    <recommendedName>
        <fullName evidence="2">Serine protease</fullName>
    </recommendedName>
</protein>
<feature type="non-terminal residue" evidence="1">
    <location>
        <position position="79"/>
    </location>
</feature>
<dbReference type="SUPFAM" id="SSF50494">
    <property type="entry name" value="Trypsin-like serine proteases"/>
    <property type="match status" value="1"/>
</dbReference>
<gene>
    <name evidence="1" type="ORF">METZ01_LOCUS509503</name>
</gene>
<proteinExistence type="predicted"/>
<evidence type="ECO:0008006" key="2">
    <source>
        <dbReference type="Google" id="ProtNLM"/>
    </source>
</evidence>